<dbReference type="Gene3D" id="1.10.260.40">
    <property type="entry name" value="lambda repressor-like DNA-binding domains"/>
    <property type="match status" value="1"/>
</dbReference>
<dbReference type="InterPro" id="IPR010982">
    <property type="entry name" value="Lambda_DNA-bd_dom_sf"/>
</dbReference>
<protein>
    <submittedName>
        <fullName evidence="2">Transcriptional regulator, XRE family</fullName>
    </submittedName>
</protein>
<dbReference type="SUPFAM" id="SSF47413">
    <property type="entry name" value="lambda repressor-like DNA-binding domains"/>
    <property type="match status" value="1"/>
</dbReference>
<comment type="caution">
    <text evidence="2">The sequence shown here is derived from an EMBL/GenBank/DDBJ whole genome shotgun (WGS) entry which is preliminary data.</text>
</comment>
<reference evidence="2 3" key="1">
    <citation type="submission" date="2007-01" db="EMBL/GenBank/DDBJ databases">
        <authorList>
            <person name="Haygood M."/>
            <person name="Podell S."/>
            <person name="Anderson C."/>
            <person name="Hopkinson B."/>
            <person name="Roe K."/>
            <person name="Barbeau K."/>
            <person name="Gaasterland T."/>
            <person name="Ferriera S."/>
            <person name="Johnson J."/>
            <person name="Kravitz S."/>
            <person name="Beeson K."/>
            <person name="Sutton G."/>
            <person name="Rogers Y.-H."/>
            <person name="Friedman R."/>
            <person name="Frazier M."/>
            <person name="Venter J.C."/>
        </authorList>
    </citation>
    <scope>NUCLEOTIDE SEQUENCE [LARGE SCALE GENOMIC DNA]</scope>
    <source>
        <strain evidence="2 3">ATCC 23134</strain>
    </source>
</reference>
<dbReference type="AlphaFoldDB" id="A2A0F6"/>
<dbReference type="GO" id="GO:0003677">
    <property type="term" value="F:DNA binding"/>
    <property type="evidence" value="ECO:0007669"/>
    <property type="project" value="InterPro"/>
</dbReference>
<name>A2A0F6_MICM2</name>
<evidence type="ECO:0000259" key="1">
    <source>
        <dbReference type="PROSITE" id="PS50943"/>
    </source>
</evidence>
<dbReference type="PROSITE" id="PS50943">
    <property type="entry name" value="HTH_CROC1"/>
    <property type="match status" value="1"/>
</dbReference>
<feature type="domain" description="HTH cro/C1-type" evidence="1">
    <location>
        <begin position="33"/>
        <end position="85"/>
    </location>
</feature>
<dbReference type="InterPro" id="IPR001387">
    <property type="entry name" value="Cro/C1-type_HTH"/>
</dbReference>
<gene>
    <name evidence="2" type="ORF">M23134_00943</name>
</gene>
<proteinExistence type="predicted"/>
<evidence type="ECO:0000313" key="2">
    <source>
        <dbReference type="EMBL" id="EAY23883.1"/>
    </source>
</evidence>
<accession>A2A0F6</accession>
<dbReference type="OrthoDB" id="770730at2"/>
<dbReference type="Pfam" id="PF01381">
    <property type="entry name" value="HTH_3"/>
    <property type="match status" value="1"/>
</dbReference>
<sequence>MKKELISSAAQKVKPEIKQNVKKNLAITEQIFEILESKGWTQKDLAKKMGKHESEVSKWLSGLHNLTVKTITKLEVVLGEDIILTPTEAQKQYQETKSTTVEVSRVIRSKRKMLDSVQPVYDWQKNSSVDTFKIA</sequence>
<evidence type="ECO:0000313" key="3">
    <source>
        <dbReference type="Proteomes" id="UP000004095"/>
    </source>
</evidence>
<dbReference type="EMBL" id="AAWS01000101">
    <property type="protein sequence ID" value="EAY23883.1"/>
    <property type="molecule type" value="Genomic_DNA"/>
</dbReference>
<dbReference type="CDD" id="cd00093">
    <property type="entry name" value="HTH_XRE"/>
    <property type="match status" value="1"/>
</dbReference>
<dbReference type="RefSeq" id="WP_002706021.1">
    <property type="nucleotide sequence ID" value="NZ_AAWS01000101.1"/>
</dbReference>
<dbReference type="Proteomes" id="UP000004095">
    <property type="component" value="Unassembled WGS sequence"/>
</dbReference>
<dbReference type="eggNOG" id="COG1396">
    <property type="taxonomic scope" value="Bacteria"/>
</dbReference>
<dbReference type="SMART" id="SM00530">
    <property type="entry name" value="HTH_XRE"/>
    <property type="match status" value="1"/>
</dbReference>
<organism evidence="2 3">
    <name type="scientific">Microscilla marina ATCC 23134</name>
    <dbReference type="NCBI Taxonomy" id="313606"/>
    <lineage>
        <taxon>Bacteria</taxon>
        <taxon>Pseudomonadati</taxon>
        <taxon>Bacteroidota</taxon>
        <taxon>Cytophagia</taxon>
        <taxon>Cytophagales</taxon>
        <taxon>Microscillaceae</taxon>
        <taxon>Microscilla</taxon>
    </lineage>
</organism>
<keyword evidence="3" id="KW-1185">Reference proteome</keyword>